<keyword evidence="4 5" id="KW-0472">Membrane</keyword>
<accession>A0AA38RU92</accession>
<gene>
    <name evidence="6" type="ORF">NKR19_g7621</name>
</gene>
<comment type="subcellular location">
    <subcellularLocation>
        <location evidence="1 5">Membrane</location>
        <topology evidence="1 5">Multi-pass membrane protein</topology>
    </subcellularLocation>
</comment>
<dbReference type="AlphaFoldDB" id="A0AA38RU92"/>
<evidence type="ECO:0000256" key="4">
    <source>
        <dbReference type="ARBA" id="ARBA00023136"/>
    </source>
</evidence>
<proteinExistence type="inferred from homology"/>
<sequence>MASMSGMSNSFHFGVGDTLWTTPLTPTSGQGYAGTIILLILMALFLRFLTALKAMAEKRWNPKSAPIRCTDDDADNYLEMQPAQDYEIRPGSGSRWNATIQFTRAIFQVMTMTIGYLLMLAVMTFNLGYLLAILSGGLLGELALGWI</sequence>
<keyword evidence="5" id="KW-0406">Ion transport</keyword>
<dbReference type="GO" id="GO:0005886">
    <property type="term" value="C:plasma membrane"/>
    <property type="evidence" value="ECO:0007669"/>
    <property type="project" value="TreeGrafter"/>
</dbReference>
<evidence type="ECO:0000313" key="6">
    <source>
        <dbReference type="EMBL" id="KAJ9139027.1"/>
    </source>
</evidence>
<keyword evidence="5" id="KW-0813">Transport</keyword>
<name>A0AA38RU92_9PEZI</name>
<dbReference type="Proteomes" id="UP001174691">
    <property type="component" value="Unassembled WGS sequence"/>
</dbReference>
<dbReference type="PANTHER" id="PTHR12483:SF27">
    <property type="entry name" value="COPPER TRANSPORT PROTEIN CTR1"/>
    <property type="match status" value="1"/>
</dbReference>
<evidence type="ECO:0000256" key="3">
    <source>
        <dbReference type="ARBA" id="ARBA00022989"/>
    </source>
</evidence>
<dbReference type="PANTHER" id="PTHR12483">
    <property type="entry name" value="SOLUTE CARRIER FAMILY 31 COPPER TRANSPORTERS"/>
    <property type="match status" value="1"/>
</dbReference>
<comment type="similarity">
    <text evidence="5">Belongs to the copper transporter (Ctr) (TC 1.A.56) family. SLC31A subfamily.</text>
</comment>
<dbReference type="EMBL" id="JANBVN010000136">
    <property type="protein sequence ID" value="KAJ9139027.1"/>
    <property type="molecule type" value="Genomic_DNA"/>
</dbReference>
<evidence type="ECO:0000256" key="5">
    <source>
        <dbReference type="RuleBase" id="RU367022"/>
    </source>
</evidence>
<keyword evidence="5" id="KW-0186">Copper</keyword>
<dbReference type="InterPro" id="IPR007274">
    <property type="entry name" value="Cop_transporter"/>
</dbReference>
<comment type="caution">
    <text evidence="6">The sequence shown here is derived from an EMBL/GenBank/DDBJ whole genome shotgun (WGS) entry which is preliminary data.</text>
</comment>
<evidence type="ECO:0000256" key="1">
    <source>
        <dbReference type="ARBA" id="ARBA00004141"/>
    </source>
</evidence>
<reference evidence="6" key="1">
    <citation type="submission" date="2022-07" db="EMBL/GenBank/DDBJ databases">
        <title>Fungi with potential for degradation of polypropylene.</title>
        <authorList>
            <person name="Gostincar C."/>
        </authorList>
    </citation>
    <scope>NUCLEOTIDE SEQUENCE</scope>
    <source>
        <strain evidence="6">EXF-13287</strain>
    </source>
</reference>
<keyword evidence="2 5" id="KW-0812">Transmembrane</keyword>
<organism evidence="6 7">
    <name type="scientific">Coniochaeta hoffmannii</name>
    <dbReference type="NCBI Taxonomy" id="91930"/>
    <lineage>
        <taxon>Eukaryota</taxon>
        <taxon>Fungi</taxon>
        <taxon>Dikarya</taxon>
        <taxon>Ascomycota</taxon>
        <taxon>Pezizomycotina</taxon>
        <taxon>Sordariomycetes</taxon>
        <taxon>Sordariomycetidae</taxon>
        <taxon>Coniochaetales</taxon>
        <taxon>Coniochaetaceae</taxon>
        <taxon>Coniochaeta</taxon>
    </lineage>
</organism>
<dbReference type="Pfam" id="PF04145">
    <property type="entry name" value="Ctr"/>
    <property type="match status" value="1"/>
</dbReference>
<keyword evidence="3 5" id="KW-1133">Transmembrane helix</keyword>
<evidence type="ECO:0000256" key="2">
    <source>
        <dbReference type="ARBA" id="ARBA00022692"/>
    </source>
</evidence>
<keyword evidence="5" id="KW-0187">Copper transport</keyword>
<keyword evidence="7" id="KW-1185">Reference proteome</keyword>
<feature type="transmembrane region" description="Helical" evidence="5">
    <location>
        <begin position="31"/>
        <end position="49"/>
    </location>
</feature>
<dbReference type="GO" id="GO:0005375">
    <property type="term" value="F:copper ion transmembrane transporter activity"/>
    <property type="evidence" value="ECO:0007669"/>
    <property type="project" value="UniProtKB-UniRule"/>
</dbReference>
<protein>
    <recommendedName>
        <fullName evidence="5">Copper transport protein</fullName>
    </recommendedName>
</protein>
<evidence type="ECO:0000313" key="7">
    <source>
        <dbReference type="Proteomes" id="UP001174691"/>
    </source>
</evidence>